<gene>
    <name evidence="1" type="ORF">FZD51_12495</name>
</gene>
<name>A0A5D4R8H8_9BACI</name>
<dbReference type="InterPro" id="IPR029068">
    <property type="entry name" value="Glyas_Bleomycin-R_OHBP_Dase"/>
</dbReference>
<reference evidence="1 2" key="1">
    <citation type="submission" date="2019-08" db="EMBL/GenBank/DDBJ databases">
        <title>Bacillus genomes from the desert of Cuatro Cienegas, Coahuila.</title>
        <authorList>
            <person name="Olmedo-Alvarez G."/>
        </authorList>
    </citation>
    <scope>NUCLEOTIDE SEQUENCE [LARGE SCALE GENOMIC DNA]</scope>
    <source>
        <strain evidence="1 2">CH446_14T</strain>
    </source>
</reference>
<evidence type="ECO:0000313" key="1">
    <source>
        <dbReference type="EMBL" id="TYS47753.1"/>
    </source>
</evidence>
<accession>A0A5D4R8H8</accession>
<dbReference type="Gene3D" id="3.10.180.10">
    <property type="entry name" value="2,3-Dihydroxybiphenyl 1,2-Dioxygenase, domain 1"/>
    <property type="match status" value="1"/>
</dbReference>
<proteinExistence type="predicted"/>
<comment type="caution">
    <text evidence="1">The sequence shown here is derived from an EMBL/GenBank/DDBJ whole genome shotgun (WGS) entry which is preliminary data.</text>
</comment>
<dbReference type="Proteomes" id="UP000322139">
    <property type="component" value="Unassembled WGS sequence"/>
</dbReference>
<dbReference type="RefSeq" id="WP_148975082.1">
    <property type="nucleotide sequence ID" value="NZ_JBNIKT010000010.1"/>
</dbReference>
<sequence>MIYEMIAEIKIPELHDGIVWYSPFFNREPDLLHDGSFAEWSVAPGCGFRLVQGQTDSKNGVLRFGVYNLETELKRLKKEIGIEIVDLQIKTEQSMQTRWCTLNDPWMNKTELYEYLNEKHKSQVILSIQDDWNTAGPA</sequence>
<protein>
    <submittedName>
        <fullName evidence="1">Uncharacterized protein</fullName>
    </submittedName>
</protein>
<dbReference type="EMBL" id="VTER01000006">
    <property type="protein sequence ID" value="TYS47753.1"/>
    <property type="molecule type" value="Genomic_DNA"/>
</dbReference>
<organism evidence="1 2">
    <name type="scientific">Bacillus infantis</name>
    <dbReference type="NCBI Taxonomy" id="324767"/>
    <lineage>
        <taxon>Bacteria</taxon>
        <taxon>Bacillati</taxon>
        <taxon>Bacillota</taxon>
        <taxon>Bacilli</taxon>
        <taxon>Bacillales</taxon>
        <taxon>Bacillaceae</taxon>
        <taxon>Bacillus</taxon>
    </lineage>
</organism>
<evidence type="ECO:0000313" key="2">
    <source>
        <dbReference type="Proteomes" id="UP000322139"/>
    </source>
</evidence>
<dbReference type="AlphaFoldDB" id="A0A5D4R8H8"/>